<dbReference type="GO" id="GO:0005789">
    <property type="term" value="C:endoplasmic reticulum membrane"/>
    <property type="evidence" value="ECO:0007669"/>
    <property type="project" value="UniProtKB-SubCell"/>
</dbReference>
<dbReference type="GO" id="GO:0033554">
    <property type="term" value="P:cellular response to stress"/>
    <property type="evidence" value="ECO:0007669"/>
    <property type="project" value="UniProtKB-ARBA"/>
</dbReference>
<sequence>MDFGGAMNAAENAAAAHNVDLVSWYMDIPPVSRYYLTGAFLTTAACAVDIISPFSLYFNWELVVGGQVWRLLTSYLFFGVFSIDFLFHMYFLVRYSRLLEEGEFRGRTANYLLMLLFGIACISVVASYLNVHFLGSALTFMMAYVWGRLNESVRMSFLGFLTFNAPYLPWVMLGFSVLIGNSITMDIIGICVGHLYYFLEFVYPVVADIRDWRMKRIMEPPTVMQWLCGTYHGGVEEVNLAAPHID</sequence>
<dbReference type="SUPFAM" id="SSF144091">
    <property type="entry name" value="Rhomboid-like"/>
    <property type="match status" value="1"/>
</dbReference>
<feature type="transmembrane region" description="Helical" evidence="7">
    <location>
        <begin position="187"/>
        <end position="206"/>
    </location>
</feature>
<feature type="transmembrane region" description="Helical" evidence="7">
    <location>
        <begin position="72"/>
        <end position="92"/>
    </location>
</feature>
<feature type="transmembrane region" description="Helical" evidence="7">
    <location>
        <begin position="34"/>
        <end position="60"/>
    </location>
</feature>
<feature type="transmembrane region" description="Helical" evidence="7">
    <location>
        <begin position="112"/>
        <end position="145"/>
    </location>
</feature>
<evidence type="ECO:0000256" key="7">
    <source>
        <dbReference type="RuleBase" id="RU363059"/>
    </source>
</evidence>
<evidence type="ECO:0000313" key="8">
    <source>
        <dbReference type="EMBL" id="CAD9946192.1"/>
    </source>
</evidence>
<dbReference type="InterPro" id="IPR007599">
    <property type="entry name" value="DER1"/>
</dbReference>
<dbReference type="AlphaFoldDB" id="A0A7S2VAD3"/>
<keyword evidence="6 7" id="KW-0472">Membrane</keyword>
<dbReference type="EMBL" id="HBHT01004754">
    <property type="protein sequence ID" value="CAD9946192.1"/>
    <property type="molecule type" value="Transcribed_RNA"/>
</dbReference>
<comment type="function">
    <text evidence="7">May be involved in the degradation of misfolded endoplasmic reticulum (ER) luminal proteins.</text>
</comment>
<evidence type="ECO:0000256" key="6">
    <source>
        <dbReference type="ARBA" id="ARBA00023136"/>
    </source>
</evidence>
<protein>
    <recommendedName>
        <fullName evidence="7">Derlin</fullName>
    </recommendedName>
</protein>
<feature type="transmembrane region" description="Helical" evidence="7">
    <location>
        <begin position="157"/>
        <end position="181"/>
    </location>
</feature>
<keyword evidence="3 7" id="KW-0812">Transmembrane</keyword>
<accession>A0A7S2VAD3</accession>
<reference evidence="8" key="1">
    <citation type="submission" date="2021-01" db="EMBL/GenBank/DDBJ databases">
        <authorList>
            <person name="Corre E."/>
            <person name="Pelletier E."/>
            <person name="Niang G."/>
            <person name="Scheremetjew M."/>
            <person name="Finn R."/>
            <person name="Kale V."/>
            <person name="Holt S."/>
            <person name="Cochrane G."/>
            <person name="Meng A."/>
            <person name="Brown T."/>
            <person name="Cohen L."/>
        </authorList>
    </citation>
    <scope>NUCLEOTIDE SEQUENCE</scope>
    <source>
        <strain evidence="8">CCMP125</strain>
    </source>
</reference>
<comment type="subcellular location">
    <subcellularLocation>
        <location evidence="1 7">Endoplasmic reticulum membrane</location>
        <topology evidence="1 7">Multi-pass membrane protein</topology>
    </subcellularLocation>
</comment>
<keyword evidence="4 7" id="KW-0256">Endoplasmic reticulum</keyword>
<keyword evidence="5 7" id="KW-1133">Transmembrane helix</keyword>
<name>A0A7S2VAD3_9STRA</name>
<evidence type="ECO:0000256" key="3">
    <source>
        <dbReference type="ARBA" id="ARBA00022692"/>
    </source>
</evidence>
<dbReference type="Pfam" id="PF04511">
    <property type="entry name" value="DER1"/>
    <property type="match status" value="1"/>
</dbReference>
<gene>
    <name evidence="8" type="ORF">APAL1065_LOCUS3191</name>
</gene>
<evidence type="ECO:0000256" key="4">
    <source>
        <dbReference type="ARBA" id="ARBA00022824"/>
    </source>
</evidence>
<evidence type="ECO:0000256" key="5">
    <source>
        <dbReference type="ARBA" id="ARBA00022989"/>
    </source>
</evidence>
<dbReference type="PANTHER" id="PTHR11009">
    <property type="entry name" value="DER1-LIKE PROTEIN, DERLIN"/>
    <property type="match status" value="1"/>
</dbReference>
<evidence type="ECO:0000256" key="2">
    <source>
        <dbReference type="ARBA" id="ARBA00008917"/>
    </source>
</evidence>
<comment type="similarity">
    <text evidence="2 7">Belongs to the derlin family.</text>
</comment>
<dbReference type="FunFam" id="1.20.1540.10:FF:000016">
    <property type="entry name" value="Derlin"/>
    <property type="match status" value="1"/>
</dbReference>
<proteinExistence type="inferred from homology"/>
<organism evidence="8">
    <name type="scientific">Entomoneis paludosa</name>
    <dbReference type="NCBI Taxonomy" id="265537"/>
    <lineage>
        <taxon>Eukaryota</taxon>
        <taxon>Sar</taxon>
        <taxon>Stramenopiles</taxon>
        <taxon>Ochrophyta</taxon>
        <taxon>Bacillariophyta</taxon>
        <taxon>Bacillariophyceae</taxon>
        <taxon>Bacillariophycidae</taxon>
        <taxon>Entomoneidaceae</taxon>
        <taxon>Entomoneis</taxon>
    </lineage>
</organism>
<dbReference type="InterPro" id="IPR035952">
    <property type="entry name" value="Rhomboid-like_sf"/>
</dbReference>
<dbReference type="GO" id="GO:0051603">
    <property type="term" value="P:proteolysis involved in protein catabolic process"/>
    <property type="evidence" value="ECO:0007669"/>
    <property type="project" value="UniProtKB-ARBA"/>
</dbReference>
<evidence type="ECO:0000256" key="1">
    <source>
        <dbReference type="ARBA" id="ARBA00004477"/>
    </source>
</evidence>